<reference evidence="1" key="4">
    <citation type="submission" date="2024-06" db="EMBL/GenBank/DDBJ databases">
        <authorList>
            <consortium name="Mycoplasma californicum genome sequencing consortium"/>
            <person name="Hata E."/>
            <person name="Tanaka K."/>
            <person name="Tamamura Y."/>
        </authorList>
    </citation>
    <scope>NUCLEOTIDE SEQUENCE</scope>
    <source>
        <strain evidence="1">HAZ160_1</strain>
    </source>
</reference>
<dbReference type="EMBL" id="AP013353">
    <property type="protein sequence ID" value="BAP00863.1"/>
    <property type="molecule type" value="Genomic_DNA"/>
</dbReference>
<sequence length="155" mass="17931">MLVQLFVIFKGVILNWTAFLKEKFGDVIIEAKESKTDGLFILDITVKYTNLDDIKTITEEINSQVDEKLFEPFDFVSIHSPGTKIDIAINDLDEYIGTDLLIKTHKNEYKTNEFKVKLLSVGDEEITCQWNQKGNIRKINLTKSNISSIKKYFKF</sequence>
<accession>A0AAT9F7J1</accession>
<dbReference type="KEGG" id="mcm:MCAL160_0145"/>
<reference evidence="1" key="3">
    <citation type="journal article" date="2019" name="Vet. Microbiol.">
        <title>Mutations associated with change of susceptibility to lincosamides and/or macrolides in field and laboratory-derived Mycoplasma californicum strains in Japan, and development of a rapid detection method for these mutations.</title>
        <authorList>
            <person name="Hata E."/>
            <person name="Nagai K."/>
            <person name="Murakami K."/>
        </authorList>
    </citation>
    <scope>NUCLEOTIDE SEQUENCE</scope>
    <source>
        <strain evidence="1">HAZ160_1</strain>
    </source>
</reference>
<evidence type="ECO:0000313" key="1">
    <source>
        <dbReference type="EMBL" id="BAP00863.1"/>
    </source>
</evidence>
<reference evidence="1" key="1">
    <citation type="journal article" date="2014" name="Appl. Environ. Microbiol.">
        <title>Molecular Epidemiology of Cases of Mycoplasma californicum Infection in Japan.</title>
        <authorList>
            <person name="Hata E."/>
            <person name="Suzuki K."/>
            <person name="Hanyu H."/>
            <person name="Itoh M."/>
            <person name="Higuchi H."/>
            <person name="Kobayashi H."/>
        </authorList>
    </citation>
    <scope>NUCLEOTIDE SEQUENCE</scope>
    <source>
        <strain evidence="1">HAZ160_1</strain>
    </source>
</reference>
<dbReference type="AlphaFoldDB" id="A0AAT9F7J1"/>
<protein>
    <recommendedName>
        <fullName evidence="2">Ribosome maturation factor RimP</fullName>
    </recommendedName>
</protein>
<name>A0AAT9F7J1_9BACT</name>
<organism evidence="1">
    <name type="scientific">Mycoplasmopsis californica HAZ160_1</name>
    <dbReference type="NCBI Taxonomy" id="1397850"/>
    <lineage>
        <taxon>Bacteria</taxon>
        <taxon>Bacillati</taxon>
        <taxon>Mycoplasmatota</taxon>
        <taxon>Mycoplasmoidales</taxon>
        <taxon>Metamycoplasmataceae</taxon>
        <taxon>Mycoplasmopsis</taxon>
    </lineage>
</organism>
<gene>
    <name evidence="1" type="ORF">MCAL160_0145</name>
</gene>
<dbReference type="Gene3D" id="2.30.30.180">
    <property type="entry name" value="Ribosome maturation factor RimP, C-terminal domain"/>
    <property type="match status" value="1"/>
</dbReference>
<proteinExistence type="predicted"/>
<evidence type="ECO:0008006" key="2">
    <source>
        <dbReference type="Google" id="ProtNLM"/>
    </source>
</evidence>
<reference evidence="1" key="2">
    <citation type="journal article" date="2014" name="Genome Announc.">
        <title>Complete Genome Sequence of Mycoplasma californicum Strain HAZ160_1 from Bovine Mastitic Milk in Japan.</title>
        <authorList>
            <person name="Hata E."/>
            <person name="Murakami K."/>
        </authorList>
    </citation>
    <scope>NUCLEOTIDE SEQUENCE</scope>
    <source>
        <strain evidence="1">HAZ160_1</strain>
    </source>
</reference>